<proteinExistence type="predicted"/>
<evidence type="ECO:0000313" key="2">
    <source>
        <dbReference type="EMBL" id="PIW15088.1"/>
    </source>
</evidence>
<feature type="compositionally biased region" description="Basic and acidic residues" evidence="1">
    <location>
        <begin position="334"/>
        <end position="345"/>
    </location>
</feature>
<evidence type="ECO:0000256" key="1">
    <source>
        <dbReference type="SAM" id="MobiDB-lite"/>
    </source>
</evidence>
<dbReference type="Proteomes" id="UP000231019">
    <property type="component" value="Unassembled WGS sequence"/>
</dbReference>
<organism evidence="2 3">
    <name type="scientific">bacterium (Candidatus Blackallbacteria) CG17_big_fil_post_rev_8_21_14_2_50_48_46</name>
    <dbReference type="NCBI Taxonomy" id="2014261"/>
    <lineage>
        <taxon>Bacteria</taxon>
        <taxon>Candidatus Blackallbacteria</taxon>
    </lineage>
</organism>
<name>A0A2M7G1C4_9BACT</name>
<dbReference type="AlphaFoldDB" id="A0A2M7G1C4"/>
<feature type="region of interest" description="Disordered" evidence="1">
    <location>
        <begin position="334"/>
        <end position="354"/>
    </location>
</feature>
<gene>
    <name evidence="2" type="ORF">COW36_19395</name>
</gene>
<sequence>MSLELDQRLHFYEPQLREGLNAQTLAKLHQSSLENQPHVIFENHENPIPLEEVMVDPHRYQASSQALLSVPLQNGKALVIPLENLQKEHLLESLEKAHPLNPRQQHILIDAAAPLLDQIRHSSQPSEGLAKFAPGAPADAKLNPVDQKSHDLLRQIGKTINEEVKNGLLPAENKKSELLKRFLLQSAPAFAHYSKNKQAALLKLLADIPLKELIAADIQGFGGGAVGGGVIGEGKEGHYVNSLLSSVVQLINTNRLSYGVYKAIKDLKKAPLHADLQPQRMGLLRSSLQDIAFPHQINQHARGTCAATSAQILLALQDPGKYLNIVKALASPDGKVDDGSIEREPGTLTDDLSGRSISGRLIQPAFMEYANKELNYDNATDKHSDAHSGLYSSETTRLIQYLFPLRDYQNYSIFEGEPKPTQAEVYAKVKAHIDAGTPLSVGLRWDDGGHRVIVSKIDAAAKTVYLLNPWGELQSMPLDEFKDRLRSACLPKESNQLKPALEFLPGAMAKTEAYPEIASYRYRTPLEQMQRDPKLKTSFSAAQQTEIGDAFKDLKLGTYALEYLRNTCNKHPLSAAQATEITQQLKRCSSAYEAFQLLRLIENGYDAVKKGSITQTTLSQILNVRPGAFLNAAENKALLEALIAGDKVKIQLKLENSALELAQVYVKHGYETLSADKQEAFRTAALKDAMRSNPLISEEIKTLLLSLNPEKLEKAEMLKLLQALALGQQDKIETQIQNLISKDKATWSVEQAAEKLESLAKAGCWQAFDALFIDLAVKWTWDSDNLAESLAIRLKAIIDKVPKDTLKALYKTMDDMYQDGTTVIAKNILMGAKNW</sequence>
<reference evidence="2 3" key="1">
    <citation type="submission" date="2017-09" db="EMBL/GenBank/DDBJ databases">
        <title>Depth-based differentiation of microbial function through sediment-hosted aquifers and enrichment of novel symbionts in the deep terrestrial subsurface.</title>
        <authorList>
            <person name="Probst A.J."/>
            <person name="Ladd B."/>
            <person name="Jarett J.K."/>
            <person name="Geller-Mcgrath D.E."/>
            <person name="Sieber C.M."/>
            <person name="Emerson J.B."/>
            <person name="Anantharaman K."/>
            <person name="Thomas B.C."/>
            <person name="Malmstrom R."/>
            <person name="Stieglmeier M."/>
            <person name="Klingl A."/>
            <person name="Woyke T."/>
            <person name="Ryan C.M."/>
            <person name="Banfield J.F."/>
        </authorList>
    </citation>
    <scope>NUCLEOTIDE SEQUENCE [LARGE SCALE GENOMIC DNA]</scope>
    <source>
        <strain evidence="2">CG17_big_fil_post_rev_8_21_14_2_50_48_46</strain>
    </source>
</reference>
<dbReference type="EMBL" id="PFFQ01000054">
    <property type="protein sequence ID" value="PIW15088.1"/>
    <property type="molecule type" value="Genomic_DNA"/>
</dbReference>
<comment type="caution">
    <text evidence="2">The sequence shown here is derived from an EMBL/GenBank/DDBJ whole genome shotgun (WGS) entry which is preliminary data.</text>
</comment>
<protein>
    <submittedName>
        <fullName evidence="2">Uncharacterized protein</fullName>
    </submittedName>
</protein>
<accession>A0A2M7G1C4</accession>
<evidence type="ECO:0000313" key="3">
    <source>
        <dbReference type="Proteomes" id="UP000231019"/>
    </source>
</evidence>